<name>A0A3G8LHD2_9MOLU</name>
<dbReference type="KEGG" id="mstr:EGN60_01520"/>
<organism evidence="1 2">
    <name type="scientific">Mycoplasma struthionis</name>
    <dbReference type="NCBI Taxonomy" id="538220"/>
    <lineage>
        <taxon>Bacteria</taxon>
        <taxon>Bacillati</taxon>
        <taxon>Mycoplasmatota</taxon>
        <taxon>Mollicutes</taxon>
        <taxon>Mycoplasmataceae</taxon>
        <taxon>Mycoplasma</taxon>
    </lineage>
</organism>
<gene>
    <name evidence="1" type="ORF">EGN60_01520</name>
</gene>
<keyword evidence="1" id="KW-0540">Nuclease</keyword>
<dbReference type="REBASE" id="282255">
    <property type="entry name" value="Msp2371AORF1525P"/>
</dbReference>
<sequence length="180" mass="21256">MINKEIKFRNETIKVDIFEKKDFKSLKEIFKKWIELNKKLKELNGRSMNVPDVLSEGLFCLLFNAYRTRNSAHSYDAVDIKRNKGIQLKSSSILNDLSSFGPKYTWDELYFIDFAPEGKINGEVHFYKVDNEIQTVVLNYEKNETFKAQQEQGRRPRLSIKQKLINYKNIKPILKINLLD</sequence>
<dbReference type="InterPro" id="IPR019037">
    <property type="entry name" value="Restrct_endonuc_II_Bsp6I"/>
</dbReference>
<evidence type="ECO:0000313" key="2">
    <source>
        <dbReference type="Proteomes" id="UP000275883"/>
    </source>
</evidence>
<evidence type="ECO:0000313" key="1">
    <source>
        <dbReference type="EMBL" id="AZG68645.1"/>
    </source>
</evidence>
<dbReference type="EMBL" id="CP034044">
    <property type="protein sequence ID" value="AZG68645.1"/>
    <property type="molecule type" value="Genomic_DNA"/>
</dbReference>
<dbReference type="GO" id="GO:0004519">
    <property type="term" value="F:endonuclease activity"/>
    <property type="evidence" value="ECO:0007669"/>
    <property type="project" value="UniProtKB-KW"/>
</dbReference>
<keyword evidence="1" id="KW-0255">Endonuclease</keyword>
<keyword evidence="2" id="KW-1185">Reference proteome</keyword>
<dbReference type="Proteomes" id="UP000275883">
    <property type="component" value="Chromosome"/>
</dbReference>
<accession>A0A3G8LHD2</accession>
<dbReference type="AlphaFoldDB" id="A0A3G8LHD2"/>
<proteinExistence type="predicted"/>
<protein>
    <submittedName>
        <fullName evidence="1">Bsp6I family restriction endonuclease</fullName>
    </submittedName>
</protein>
<keyword evidence="1" id="KW-0378">Hydrolase</keyword>
<dbReference type="RefSeq" id="WP_124724339.1">
    <property type="nucleotide sequence ID" value="NZ_CP034044.1"/>
</dbReference>
<dbReference type="OrthoDB" id="400238at2"/>
<dbReference type="Pfam" id="PF09504">
    <property type="entry name" value="RE_Bsp6I"/>
    <property type="match status" value="1"/>
</dbReference>
<reference evidence="1 2" key="1">
    <citation type="submission" date="2018-11" db="EMBL/GenBank/DDBJ databases">
        <title>Genome sequence of Mycoplasma struthionis sp. nov.</title>
        <authorList>
            <person name="Spergser J."/>
        </authorList>
    </citation>
    <scope>NUCLEOTIDE SEQUENCE [LARGE SCALE GENOMIC DNA]</scope>
    <source>
        <strain evidence="1 2">237IA</strain>
    </source>
</reference>